<dbReference type="Proteomes" id="UP000280955">
    <property type="component" value="Unassembled WGS sequence"/>
</dbReference>
<evidence type="ECO:0000313" key="2">
    <source>
        <dbReference type="Proteomes" id="UP000280955"/>
    </source>
</evidence>
<name>A0ABX9SJB8_9GAMM</name>
<dbReference type="EMBL" id="RBLJ01000004">
    <property type="protein sequence ID" value="RKS57226.1"/>
    <property type="molecule type" value="Genomic_DNA"/>
</dbReference>
<keyword evidence="2" id="KW-1185">Reference proteome</keyword>
<evidence type="ECO:0000313" key="1">
    <source>
        <dbReference type="EMBL" id="RKS57226.1"/>
    </source>
</evidence>
<protein>
    <submittedName>
        <fullName evidence="1">Uncharacterized protein</fullName>
    </submittedName>
</protein>
<reference evidence="1 2" key="1">
    <citation type="submission" date="2018-10" db="EMBL/GenBank/DDBJ databases">
        <title>Genomic Encyclopedia of Archaeal and Bacterial Type Strains, Phase II (KMG-II): from individual species to whole genera.</title>
        <authorList>
            <person name="Goeker M."/>
        </authorList>
    </citation>
    <scope>NUCLEOTIDE SEQUENCE [LARGE SCALE GENOMIC DNA]</scope>
    <source>
        <strain evidence="1 2">DSM 15149</strain>
    </source>
</reference>
<sequence>MFLVWKLNRNNFPLWRFCKMCCVSACEDDFNLQAIWKGELVQSDADWLSTFPILNIIREELETQIVTGQNISFHFTMYHELGEKVIAVKKG</sequence>
<organism evidence="1 2">
    <name type="scientific">Photorhabdus asymbiotica</name>
    <dbReference type="NCBI Taxonomy" id="291112"/>
    <lineage>
        <taxon>Bacteria</taxon>
        <taxon>Pseudomonadati</taxon>
        <taxon>Pseudomonadota</taxon>
        <taxon>Gammaproteobacteria</taxon>
        <taxon>Enterobacterales</taxon>
        <taxon>Morganellaceae</taxon>
        <taxon>Photorhabdus</taxon>
    </lineage>
</organism>
<comment type="caution">
    <text evidence="1">The sequence shown here is derived from an EMBL/GenBank/DDBJ whole genome shotgun (WGS) entry which is preliminary data.</text>
</comment>
<proteinExistence type="predicted"/>
<accession>A0ABX9SJB8</accession>
<gene>
    <name evidence="1" type="ORF">BDD30_3869</name>
</gene>